<feature type="transmembrane region" description="Helical" evidence="7">
    <location>
        <begin position="200"/>
        <end position="223"/>
    </location>
</feature>
<evidence type="ECO:0000256" key="1">
    <source>
        <dbReference type="ARBA" id="ARBA00004651"/>
    </source>
</evidence>
<evidence type="ECO:0000259" key="8">
    <source>
        <dbReference type="PROSITE" id="PS50928"/>
    </source>
</evidence>
<comment type="similarity">
    <text evidence="7">Belongs to the binding-protein-dependent transport system permease family.</text>
</comment>
<sequence>MRTGIIATSLGQVGGTIFFILGGVLLLEVLLWGVGRVFRMKNMLLYMLLAPGIVGLILLVVYPLVFELALAFSNMSLRTFKHPTFGIKEGIDNFVRVFTRPVLKQTYFFPIFFRTVLWTVIQVSAHVTLGLGLAILLNRPMFLKNIYKAFLILPWAIPDIISGLAWRGEFHYEYGVFNIILTRLGADPIPWKSDPLWNFIAMNITNIWLGVPFMMVISLGGLQSISKEYYEAAQIDGATSAQKLWYVTLPLLKPILTPAVILGVIWTFNNFNVPYFINQNELESSDLLVTALFRAAFEYNQYGFAAAFAFVVFLVLLFFSLWYIRITGGLKGVKE</sequence>
<evidence type="ECO:0000256" key="2">
    <source>
        <dbReference type="ARBA" id="ARBA00022448"/>
    </source>
</evidence>
<name>E0RSH6_WINT6</name>
<reference evidence="9 10" key="2">
    <citation type="journal article" date="2010" name="J. Bacteriol.">
        <title>Genome sequence of the polysaccharide-degrading, thermophilic anaerobe Spirochaeta thermophila DSM 6192.</title>
        <authorList>
            <person name="Angelov A."/>
            <person name="Liebl S."/>
            <person name="Ballschmiter M."/>
            <person name="Bomeke M."/>
            <person name="Lehmann R."/>
            <person name="Liesegang H."/>
            <person name="Daniel R."/>
            <person name="Liebl W."/>
        </authorList>
    </citation>
    <scope>NUCLEOTIDE SEQUENCE [LARGE SCALE GENOMIC DNA]</scope>
    <source>
        <strain evidence="10">ATCC 49972 / DSM 6192 / RI 19.B1</strain>
    </source>
</reference>
<dbReference type="PaxDb" id="665571-STHERM_c10170"/>
<dbReference type="InterPro" id="IPR035906">
    <property type="entry name" value="MetI-like_sf"/>
</dbReference>
<dbReference type="Gene3D" id="1.10.3720.10">
    <property type="entry name" value="MetI-like"/>
    <property type="match status" value="1"/>
</dbReference>
<dbReference type="InterPro" id="IPR000515">
    <property type="entry name" value="MetI-like"/>
</dbReference>
<proteinExistence type="inferred from homology"/>
<keyword evidence="5 7" id="KW-1133">Transmembrane helix</keyword>
<keyword evidence="2 7" id="KW-0813">Transport</keyword>
<reference key="1">
    <citation type="submission" date="2009-08" db="EMBL/GenBank/DDBJ databases">
        <title>The genome sequence of Spirochaeta thermophila DSM6192.</title>
        <authorList>
            <person name="Angelov A."/>
            <person name="Mientus M."/>
            <person name="Wittenberg S."/>
            <person name="Lehmann R."/>
            <person name="Liesegang H."/>
            <person name="Daniel R."/>
            <person name="Liebl W."/>
        </authorList>
    </citation>
    <scope>NUCLEOTIDE SEQUENCE</scope>
    <source>
        <strain>DSM 6192</strain>
    </source>
</reference>
<feature type="transmembrane region" description="Helical" evidence="7">
    <location>
        <begin position="111"/>
        <end position="137"/>
    </location>
</feature>
<dbReference type="PROSITE" id="PS50928">
    <property type="entry name" value="ABC_TM1"/>
    <property type="match status" value="1"/>
</dbReference>
<evidence type="ECO:0000256" key="7">
    <source>
        <dbReference type="RuleBase" id="RU363032"/>
    </source>
</evidence>
<feature type="domain" description="ABC transmembrane type-1" evidence="8">
    <location>
        <begin position="112"/>
        <end position="323"/>
    </location>
</feature>
<protein>
    <submittedName>
        <fullName evidence="9">Transporter</fullName>
    </submittedName>
</protein>
<evidence type="ECO:0000313" key="10">
    <source>
        <dbReference type="Proteomes" id="UP000001296"/>
    </source>
</evidence>
<dbReference type="SUPFAM" id="SSF161098">
    <property type="entry name" value="MetI-like"/>
    <property type="match status" value="1"/>
</dbReference>
<dbReference type="Gene3D" id="1.20.58.370">
    <property type="entry name" value="MalF N-terminal region-like"/>
    <property type="match status" value="1"/>
</dbReference>
<feature type="transmembrane region" description="Helical" evidence="7">
    <location>
        <begin position="244"/>
        <end position="268"/>
    </location>
</feature>
<dbReference type="RefSeq" id="WP_013313804.1">
    <property type="nucleotide sequence ID" value="NC_014484.1"/>
</dbReference>
<feature type="transmembrane region" description="Helical" evidence="7">
    <location>
        <begin position="12"/>
        <end position="32"/>
    </location>
</feature>
<feature type="transmembrane region" description="Helical" evidence="7">
    <location>
        <begin position="302"/>
        <end position="324"/>
    </location>
</feature>
<evidence type="ECO:0000256" key="4">
    <source>
        <dbReference type="ARBA" id="ARBA00022692"/>
    </source>
</evidence>
<keyword evidence="4 7" id="KW-0812">Transmembrane</keyword>
<evidence type="ECO:0000256" key="3">
    <source>
        <dbReference type="ARBA" id="ARBA00022475"/>
    </source>
</evidence>
<dbReference type="SUPFAM" id="SSF160964">
    <property type="entry name" value="MalF N-terminal region-like"/>
    <property type="match status" value="1"/>
</dbReference>
<evidence type="ECO:0000256" key="6">
    <source>
        <dbReference type="ARBA" id="ARBA00023136"/>
    </source>
</evidence>
<dbReference type="EMBL" id="CP001698">
    <property type="protein sequence ID" value="ADN01963.1"/>
    <property type="molecule type" value="Genomic_DNA"/>
</dbReference>
<feature type="transmembrane region" description="Helical" evidence="7">
    <location>
        <begin position="44"/>
        <end position="65"/>
    </location>
</feature>
<dbReference type="GO" id="GO:0055085">
    <property type="term" value="P:transmembrane transport"/>
    <property type="evidence" value="ECO:0007669"/>
    <property type="project" value="InterPro"/>
</dbReference>
<gene>
    <name evidence="9" type="ordered locus">STHERM_c10170</name>
</gene>
<dbReference type="Proteomes" id="UP000001296">
    <property type="component" value="Chromosome"/>
</dbReference>
<dbReference type="KEGG" id="sta:STHERM_c10170"/>
<evidence type="ECO:0000313" key="9">
    <source>
        <dbReference type="EMBL" id="ADN01963.1"/>
    </source>
</evidence>
<keyword evidence="6 7" id="KW-0472">Membrane</keyword>
<comment type="subcellular location">
    <subcellularLocation>
        <location evidence="1 7">Cell membrane</location>
        <topology evidence="1 7">Multi-pass membrane protein</topology>
    </subcellularLocation>
</comment>
<feature type="transmembrane region" description="Helical" evidence="7">
    <location>
        <begin position="149"/>
        <end position="166"/>
    </location>
</feature>
<dbReference type="CDD" id="cd06261">
    <property type="entry name" value="TM_PBP2"/>
    <property type="match status" value="1"/>
</dbReference>
<dbReference type="HOGENOM" id="CLU_016047_0_3_12"/>
<dbReference type="InterPro" id="IPR035277">
    <property type="entry name" value="MalF_N"/>
</dbReference>
<dbReference type="AlphaFoldDB" id="E0RSH6"/>
<organism evidence="9 10">
    <name type="scientific">Winmispira thermophila (strain ATCC 49972 / DSM 6192 / RI 19.B1)</name>
    <name type="common">Spirochaeta thermophila</name>
    <dbReference type="NCBI Taxonomy" id="665571"/>
    <lineage>
        <taxon>Bacteria</taxon>
        <taxon>Pseudomonadati</taxon>
        <taxon>Spirochaetota</taxon>
        <taxon>Spirochaetia</taxon>
        <taxon>Winmispirales</taxon>
        <taxon>Winmispiraceae</taxon>
        <taxon>Winmispira</taxon>
    </lineage>
</organism>
<keyword evidence="3" id="KW-1003">Cell membrane</keyword>
<dbReference type="Pfam" id="PF00528">
    <property type="entry name" value="BPD_transp_1"/>
    <property type="match status" value="1"/>
</dbReference>
<dbReference type="PANTHER" id="PTHR30193">
    <property type="entry name" value="ABC TRANSPORTER PERMEASE PROTEIN"/>
    <property type="match status" value="1"/>
</dbReference>
<dbReference type="InterPro" id="IPR051393">
    <property type="entry name" value="ABC_transporter_permease"/>
</dbReference>
<dbReference type="eggNOG" id="COG1175">
    <property type="taxonomic scope" value="Bacteria"/>
</dbReference>
<accession>E0RSH6</accession>
<dbReference type="PANTHER" id="PTHR30193:SF41">
    <property type="entry name" value="DIACETYLCHITOBIOSE UPTAKE SYSTEM PERMEASE PROTEIN NGCF"/>
    <property type="match status" value="1"/>
</dbReference>
<dbReference type="GO" id="GO:0005886">
    <property type="term" value="C:plasma membrane"/>
    <property type="evidence" value="ECO:0007669"/>
    <property type="project" value="UniProtKB-SubCell"/>
</dbReference>
<evidence type="ECO:0000256" key="5">
    <source>
        <dbReference type="ARBA" id="ARBA00022989"/>
    </source>
</evidence>